<sequence>MGGRRSLRGRGRVRIGRRQAVPQGTSVTPEARTGAIRECLQAAFAPAVLEVVDESHLHAGHAGARDGRGHFRVALVSGHFGGMAPIARHRAVYAALGDLMTTDVHALSIDARAPGEVSG</sequence>
<keyword evidence="3" id="KW-1185">Reference proteome</keyword>
<dbReference type="EMBL" id="VTRV01000150">
    <property type="protein sequence ID" value="TZF87071.1"/>
    <property type="molecule type" value="Genomic_DNA"/>
</dbReference>
<dbReference type="Pfam" id="PF01722">
    <property type="entry name" value="BolA"/>
    <property type="match status" value="1"/>
</dbReference>
<dbReference type="SUPFAM" id="SSF82657">
    <property type="entry name" value="BolA-like"/>
    <property type="match status" value="1"/>
</dbReference>
<reference evidence="2 3" key="1">
    <citation type="submission" date="2019-08" db="EMBL/GenBank/DDBJ databases">
        <title>Draft genome sequence of Lysobacter sp. UKS-15.</title>
        <authorList>
            <person name="Im W.-T."/>
        </authorList>
    </citation>
    <scope>NUCLEOTIDE SEQUENCE [LARGE SCALE GENOMIC DNA]</scope>
    <source>
        <strain evidence="2 3">UKS-15</strain>
    </source>
</reference>
<evidence type="ECO:0000256" key="1">
    <source>
        <dbReference type="RuleBase" id="RU003860"/>
    </source>
</evidence>
<accession>A0A5D8YX26</accession>
<proteinExistence type="inferred from homology"/>
<name>A0A5D8YX26_9GAMM</name>
<dbReference type="InterPro" id="IPR002634">
    <property type="entry name" value="BolA"/>
</dbReference>
<dbReference type="InterPro" id="IPR036065">
    <property type="entry name" value="BolA-like_sf"/>
</dbReference>
<dbReference type="OrthoDB" id="9801469at2"/>
<dbReference type="Gene3D" id="3.30.300.90">
    <property type="entry name" value="BolA-like"/>
    <property type="match status" value="1"/>
</dbReference>
<comment type="caution">
    <text evidence="2">The sequence shown here is derived from an EMBL/GenBank/DDBJ whole genome shotgun (WGS) entry which is preliminary data.</text>
</comment>
<dbReference type="PANTHER" id="PTHR46230:SF7">
    <property type="entry name" value="BOLA-LIKE PROTEIN 1"/>
    <property type="match status" value="1"/>
</dbReference>
<dbReference type="Proteomes" id="UP000323164">
    <property type="component" value="Unassembled WGS sequence"/>
</dbReference>
<dbReference type="PANTHER" id="PTHR46230">
    <property type="match status" value="1"/>
</dbReference>
<gene>
    <name evidence="2" type="ORF">FW784_11610</name>
</gene>
<dbReference type="AlphaFoldDB" id="A0A5D8YX26"/>
<organism evidence="2 3">
    <name type="scientific">Cognatilysobacter lacus</name>
    <dbReference type="NCBI Taxonomy" id="1643323"/>
    <lineage>
        <taxon>Bacteria</taxon>
        <taxon>Pseudomonadati</taxon>
        <taxon>Pseudomonadota</taxon>
        <taxon>Gammaproteobacteria</taxon>
        <taxon>Lysobacterales</taxon>
        <taxon>Lysobacteraceae</taxon>
        <taxon>Cognatilysobacter</taxon>
    </lineage>
</organism>
<evidence type="ECO:0000313" key="3">
    <source>
        <dbReference type="Proteomes" id="UP000323164"/>
    </source>
</evidence>
<evidence type="ECO:0000313" key="2">
    <source>
        <dbReference type="EMBL" id="TZF87071.1"/>
    </source>
</evidence>
<dbReference type="GO" id="GO:0016226">
    <property type="term" value="P:iron-sulfur cluster assembly"/>
    <property type="evidence" value="ECO:0007669"/>
    <property type="project" value="TreeGrafter"/>
</dbReference>
<protein>
    <submittedName>
        <fullName evidence="2">BolA family transcriptional regulator</fullName>
    </submittedName>
</protein>
<comment type="similarity">
    <text evidence="1">Belongs to the BolA/IbaG family.</text>
</comment>